<dbReference type="RefSeq" id="WP_081715691.1">
    <property type="nucleotide sequence ID" value="NZ_AUBJ02000001.1"/>
</dbReference>
<keyword evidence="3" id="KW-0238">DNA-binding</keyword>
<dbReference type="Pfam" id="PF08448">
    <property type="entry name" value="PAS_4"/>
    <property type="match status" value="1"/>
</dbReference>
<dbReference type="InterPro" id="IPR035965">
    <property type="entry name" value="PAS-like_dom_sf"/>
</dbReference>
<reference evidence="3 4" key="2">
    <citation type="submission" date="2022-06" db="EMBL/GenBank/DDBJ databases">
        <title>Genomic Encyclopedia of Type Strains, Phase I: the one thousand microbial genomes (KMG-I) project.</title>
        <authorList>
            <person name="Kyrpides N."/>
        </authorList>
    </citation>
    <scope>NUCLEOTIDE SEQUENCE [LARGE SCALE GENOMIC DNA]</scope>
    <source>
        <strain evidence="3 4">DSM 43889</strain>
    </source>
</reference>
<feature type="compositionally biased region" description="Basic and acidic residues" evidence="1">
    <location>
        <begin position="21"/>
        <end position="31"/>
    </location>
</feature>
<sequence>MSETDVRTPDLAELDATGTHPEVDPPPDRTDVPPGLFHTLLESSTLCIAWSDLTLRVLGVSHEFSQVVRRPPGQVRGHDIAALVEPGFAVDIRRRAEHLADGSATRFTENVLIRRADGALVPGHLTGTALCGADDQPRMLVVVFTPERGERPGGRGEPRLSRAGSRVLEAVAAGQSTAWMSAHLYLSRQGVDYHVRTLMRKLDVPNRPALVSKAYSLGMLRPGAWPPRVAPEWVR</sequence>
<dbReference type="SMART" id="SM00421">
    <property type="entry name" value="HTH_LUXR"/>
    <property type="match status" value="1"/>
</dbReference>
<keyword evidence="4" id="KW-1185">Reference proteome</keyword>
<dbReference type="Proteomes" id="UP000791080">
    <property type="component" value="Unassembled WGS sequence"/>
</dbReference>
<accession>A0ABT1JFF4</accession>
<dbReference type="SUPFAM" id="SSF55785">
    <property type="entry name" value="PYP-like sensor domain (PAS domain)"/>
    <property type="match status" value="1"/>
</dbReference>
<name>A0ABT1JFF4_ACTCY</name>
<dbReference type="InterPro" id="IPR016032">
    <property type="entry name" value="Sig_transdc_resp-reg_C-effctor"/>
</dbReference>
<organism evidence="3 4">
    <name type="scientific">Actinoalloteichus caeruleus DSM 43889</name>
    <dbReference type="NCBI Taxonomy" id="1120930"/>
    <lineage>
        <taxon>Bacteria</taxon>
        <taxon>Bacillati</taxon>
        <taxon>Actinomycetota</taxon>
        <taxon>Actinomycetes</taxon>
        <taxon>Pseudonocardiales</taxon>
        <taxon>Pseudonocardiaceae</taxon>
        <taxon>Actinoalloteichus</taxon>
        <taxon>Actinoalloteichus cyanogriseus</taxon>
    </lineage>
</organism>
<dbReference type="InterPro" id="IPR013656">
    <property type="entry name" value="PAS_4"/>
</dbReference>
<dbReference type="InterPro" id="IPR000792">
    <property type="entry name" value="Tscrpt_reg_LuxR_C"/>
</dbReference>
<dbReference type="Gene3D" id="1.10.10.10">
    <property type="entry name" value="Winged helix-like DNA-binding domain superfamily/Winged helix DNA-binding domain"/>
    <property type="match status" value="1"/>
</dbReference>
<dbReference type="SUPFAM" id="SSF46894">
    <property type="entry name" value="C-terminal effector domain of the bipartite response regulators"/>
    <property type="match status" value="1"/>
</dbReference>
<evidence type="ECO:0000256" key="1">
    <source>
        <dbReference type="SAM" id="MobiDB-lite"/>
    </source>
</evidence>
<dbReference type="Gene3D" id="3.30.450.20">
    <property type="entry name" value="PAS domain"/>
    <property type="match status" value="1"/>
</dbReference>
<evidence type="ECO:0000259" key="2">
    <source>
        <dbReference type="SMART" id="SM00421"/>
    </source>
</evidence>
<dbReference type="EMBL" id="AUBJ02000001">
    <property type="protein sequence ID" value="MCP2330944.1"/>
    <property type="molecule type" value="Genomic_DNA"/>
</dbReference>
<dbReference type="GO" id="GO:0003677">
    <property type="term" value="F:DNA binding"/>
    <property type="evidence" value="ECO:0007669"/>
    <property type="project" value="UniProtKB-KW"/>
</dbReference>
<protein>
    <submittedName>
        <fullName evidence="3">DNA-binding transcriptional regulator, CsgD family</fullName>
    </submittedName>
</protein>
<feature type="compositionally biased region" description="Basic and acidic residues" evidence="1">
    <location>
        <begin position="1"/>
        <end position="10"/>
    </location>
</feature>
<dbReference type="Pfam" id="PF00196">
    <property type="entry name" value="GerE"/>
    <property type="match status" value="1"/>
</dbReference>
<comment type="caution">
    <text evidence="3">The sequence shown here is derived from an EMBL/GenBank/DDBJ whole genome shotgun (WGS) entry which is preliminary data.</text>
</comment>
<evidence type="ECO:0000313" key="3">
    <source>
        <dbReference type="EMBL" id="MCP2330944.1"/>
    </source>
</evidence>
<evidence type="ECO:0000313" key="4">
    <source>
        <dbReference type="Proteomes" id="UP000791080"/>
    </source>
</evidence>
<dbReference type="InterPro" id="IPR036388">
    <property type="entry name" value="WH-like_DNA-bd_sf"/>
</dbReference>
<feature type="domain" description="HTH luxR-type" evidence="2">
    <location>
        <begin position="157"/>
        <end position="214"/>
    </location>
</feature>
<gene>
    <name evidence="3" type="ORF">G443_001214</name>
</gene>
<feature type="region of interest" description="Disordered" evidence="1">
    <location>
        <begin position="1"/>
        <end position="33"/>
    </location>
</feature>
<proteinExistence type="predicted"/>
<reference evidence="3 4" key="1">
    <citation type="submission" date="2013-07" db="EMBL/GenBank/DDBJ databases">
        <authorList>
            <consortium name="DOE Joint Genome Institute"/>
            <person name="Reeve W."/>
            <person name="Huntemann M."/>
            <person name="Han J."/>
            <person name="Chen A."/>
            <person name="Kyrpides N."/>
            <person name="Mavromatis K."/>
            <person name="Markowitz V."/>
            <person name="Palaniappan K."/>
            <person name="Ivanova N."/>
            <person name="Schaumberg A."/>
            <person name="Pati A."/>
            <person name="Liolios K."/>
            <person name="Nordberg H.P."/>
            <person name="Cantor M.N."/>
            <person name="Hua S.X."/>
            <person name="Woyke T."/>
        </authorList>
    </citation>
    <scope>NUCLEOTIDE SEQUENCE [LARGE SCALE GENOMIC DNA]</scope>
    <source>
        <strain evidence="3 4">DSM 43889</strain>
    </source>
</reference>